<dbReference type="EMBL" id="CP096040">
    <property type="protein sequence ID" value="USQ98319.1"/>
    <property type="molecule type" value="Genomic_DNA"/>
</dbReference>
<dbReference type="Proteomes" id="UP001057520">
    <property type="component" value="Chromosome"/>
</dbReference>
<evidence type="ECO:0000259" key="1">
    <source>
        <dbReference type="Pfam" id="PF07944"/>
    </source>
</evidence>
<evidence type="ECO:0000259" key="3">
    <source>
        <dbReference type="Pfam" id="PF20736"/>
    </source>
</evidence>
<dbReference type="PANTHER" id="PTHR31151">
    <property type="entry name" value="PROLINE-TRNA LIGASE (DUF1680)"/>
    <property type="match status" value="1"/>
</dbReference>
<dbReference type="InterPro" id="IPR012878">
    <property type="entry name" value="Beta-AFase-like_GH127_cat"/>
</dbReference>
<dbReference type="InterPro" id="IPR049046">
    <property type="entry name" value="Beta-AFase-like_GH127_middle"/>
</dbReference>
<name>A0ABY5A148_9CAUL</name>
<dbReference type="Pfam" id="PF20736">
    <property type="entry name" value="Glyco_hydro127M"/>
    <property type="match status" value="1"/>
</dbReference>
<dbReference type="Pfam" id="PF07944">
    <property type="entry name" value="Beta-AFase-like_GH127_cat"/>
    <property type="match status" value="1"/>
</dbReference>
<reference evidence="4 5" key="1">
    <citation type="submission" date="2022-04" db="EMBL/GenBank/DDBJ databases">
        <title>Genome sequence of soybean root-associated Caulobacter segnis RL271.</title>
        <authorList>
            <person name="Longley R."/>
            <person name="Bonito G."/>
            <person name="Trigodet F."/>
            <person name="Crosson S."/>
            <person name="Fiebig A."/>
        </authorList>
    </citation>
    <scope>NUCLEOTIDE SEQUENCE [LARGE SCALE GENOMIC DNA]</scope>
    <source>
        <strain evidence="4 5">RL271</strain>
    </source>
</reference>
<accession>A0ABY5A148</accession>
<evidence type="ECO:0000313" key="4">
    <source>
        <dbReference type="EMBL" id="USQ98319.1"/>
    </source>
</evidence>
<gene>
    <name evidence="4" type="ORF">MZV50_12570</name>
</gene>
<dbReference type="InterPro" id="IPR046544">
    <property type="entry name" value="GH146_SB_dom"/>
</dbReference>
<feature type="domain" description="Non-reducing end beta-L-arabinofuranosidase-like GH127 catalytic" evidence="1">
    <location>
        <begin position="2"/>
        <end position="387"/>
    </location>
</feature>
<keyword evidence="4" id="KW-0378">Hydrolase</keyword>
<dbReference type="Pfam" id="PF20620">
    <property type="entry name" value="DUF6805"/>
    <property type="match status" value="1"/>
</dbReference>
<sequence>MRLKPSRFLTATQTNQRYLLSLEPDRLLHNFRAGAGLPPKGEVYGGWESRGIAGHSLGHYLSAVSLTWAQTGQPEFKRRAAYIVEELAACQGANGDGYAGGTTVDRDGKTLDGKVVYEEVRAGKIDTAGFGLNGGWVPIYTYHKVLAGTLDAHALCDDPKALAVAIGLADYLGRMFEALDAQQVQTVLRAEHGGIVESFAELHARTGQQRWLDLARRVQHEDIVGPLAEGRDDLAGKHANTQIPKLIGEARLYETGGDARAAKAAMFFWETVVHDHSYVIGGNSEFEHFGKPRQLSTRLGQQTCECCNSYNMLKLTRHLHAWSGESRYFDFYERAHLNHILSQQDPDTGMFTYFSPLASGYARGHSSPTDSFWCCVGSGMENYSKLGDSIFWRDGERIRVNLYYPSTLDWSEKGAKLEIDTDFPYSDQITLTLSKAKTPTPVSLRVPGWCAAPSVKLNGRAHAVTVKNGYIDLTLRAGDKVALTLPMTVRTESMPDAPDLVAFVNGPLVLAADLGPPDQPWDSFDPVVVGTAALTPADAPQRFSLADHSRPQDLTLRPYFEQHHNRTAVYFRNLTPAQWTQAEPRLVAEAKARADIRDRTVDILRFGEQQPETDHALKASPGTQDSGNLTVRSRVLNKGSITFQMAAAPGPLILEVTYDGSPRNKDFRILVEGQEVAHETLPGERTSPLNVKTYPLPQALTEGKSKVTISFEMAANQWAAVFEARVFKAAR</sequence>
<keyword evidence="5" id="KW-1185">Reference proteome</keyword>
<feature type="domain" description="Glycoside hydrolase GH146 substrate-binding" evidence="2">
    <location>
        <begin position="596"/>
        <end position="723"/>
    </location>
</feature>
<protein>
    <submittedName>
        <fullName evidence="4">Glycoside hydrolase family 127 protein</fullName>
    </submittedName>
</protein>
<organism evidence="4 5">
    <name type="scientific">Caulobacter segnis</name>
    <dbReference type="NCBI Taxonomy" id="88688"/>
    <lineage>
        <taxon>Bacteria</taxon>
        <taxon>Pseudomonadati</taxon>
        <taxon>Pseudomonadota</taxon>
        <taxon>Alphaproteobacteria</taxon>
        <taxon>Caulobacterales</taxon>
        <taxon>Caulobacteraceae</taxon>
        <taxon>Caulobacter</taxon>
    </lineage>
</organism>
<dbReference type="SUPFAM" id="SSF48208">
    <property type="entry name" value="Six-hairpin glycosidases"/>
    <property type="match status" value="1"/>
</dbReference>
<proteinExistence type="predicted"/>
<evidence type="ECO:0000313" key="5">
    <source>
        <dbReference type="Proteomes" id="UP001057520"/>
    </source>
</evidence>
<feature type="domain" description="Non-reducing end beta-L-arabinofuranosidase-like GH127 middle" evidence="3">
    <location>
        <begin position="398"/>
        <end position="487"/>
    </location>
</feature>
<dbReference type="PANTHER" id="PTHR31151:SF0">
    <property type="entry name" value="PROLINE-TRNA LIGASE (DUF1680)"/>
    <property type="match status" value="1"/>
</dbReference>
<dbReference type="GO" id="GO:0016787">
    <property type="term" value="F:hydrolase activity"/>
    <property type="evidence" value="ECO:0007669"/>
    <property type="project" value="UniProtKB-KW"/>
</dbReference>
<dbReference type="InterPro" id="IPR008928">
    <property type="entry name" value="6-hairpin_glycosidase_sf"/>
</dbReference>
<evidence type="ECO:0000259" key="2">
    <source>
        <dbReference type="Pfam" id="PF20620"/>
    </source>
</evidence>